<evidence type="ECO:0000256" key="2">
    <source>
        <dbReference type="SAM" id="Phobius"/>
    </source>
</evidence>
<keyword evidence="2" id="KW-1133">Transmembrane helix</keyword>
<gene>
    <name evidence="3" type="ORF">F8M49_06515</name>
    <name evidence="4" type="ORF">F8M49_21205</name>
</gene>
<feature type="transmembrane region" description="Helical" evidence="2">
    <location>
        <begin position="79"/>
        <end position="100"/>
    </location>
</feature>
<organism evidence="3 5">
    <name type="scientific">Rhodococcus zopfii</name>
    <dbReference type="NCBI Taxonomy" id="43772"/>
    <lineage>
        <taxon>Bacteria</taxon>
        <taxon>Bacillati</taxon>
        <taxon>Actinomycetota</taxon>
        <taxon>Actinomycetes</taxon>
        <taxon>Mycobacteriales</taxon>
        <taxon>Nocardiaceae</taxon>
        <taxon>Rhodococcus</taxon>
    </lineage>
</organism>
<dbReference type="Gene3D" id="1.10.10.60">
    <property type="entry name" value="Homeodomain-like"/>
    <property type="match status" value="1"/>
</dbReference>
<accession>A0ABU3WMF1</accession>
<evidence type="ECO:0000313" key="3">
    <source>
        <dbReference type="EMBL" id="MDV2475171.1"/>
    </source>
</evidence>
<keyword evidence="2" id="KW-0472">Membrane</keyword>
<dbReference type="InterPro" id="IPR009057">
    <property type="entry name" value="Homeodomain-like_sf"/>
</dbReference>
<reference evidence="3 5" key="1">
    <citation type="submission" date="2019-10" db="EMBL/GenBank/DDBJ databases">
        <title>Draft Genome Assembly of Rhodococcus zopfii DSM44189.</title>
        <authorList>
            <person name="Sutton J.M."/>
            <person name="Akob D.M."/>
            <person name="Bushman T.J."/>
        </authorList>
    </citation>
    <scope>NUCLEOTIDE SEQUENCE [LARGE SCALE GENOMIC DNA]</scope>
    <source>
        <strain evidence="3 5">DSM 44189</strain>
    </source>
</reference>
<dbReference type="Pfam" id="PF13384">
    <property type="entry name" value="HTH_23"/>
    <property type="match status" value="1"/>
</dbReference>
<protein>
    <submittedName>
        <fullName evidence="3">DUF2637 domain-containing protein</fullName>
    </submittedName>
</protein>
<name>A0ABU3WMF1_9NOCA</name>
<dbReference type="InterPro" id="IPR021235">
    <property type="entry name" value="DUF2637"/>
</dbReference>
<comment type="caution">
    <text evidence="3">The sequence shown here is derived from an EMBL/GenBank/DDBJ whole genome shotgun (WGS) entry which is preliminary data.</text>
</comment>
<dbReference type="EMBL" id="WBMO01000001">
    <property type="protein sequence ID" value="MDV2475171.1"/>
    <property type="molecule type" value="Genomic_DNA"/>
</dbReference>
<evidence type="ECO:0000256" key="1">
    <source>
        <dbReference type="SAM" id="MobiDB-lite"/>
    </source>
</evidence>
<dbReference type="Proteomes" id="UP001275440">
    <property type="component" value="Unassembled WGS sequence"/>
</dbReference>
<dbReference type="EMBL" id="WBMO01000002">
    <property type="protein sequence ID" value="MDV2477239.1"/>
    <property type="molecule type" value="Genomic_DNA"/>
</dbReference>
<sequence>MTACVRFFRCRPVRLSGICLIPGLPCERPGFDPIGGDLVKKVRVARDDAALIYTLGAAALCLSYTALADIAARAGLGEWQAAVWPLVVDGLIIAATRAAVTLDAGPARRYAWFLLWSAVAVSIAGNVAHLLLPPGPVHPAVAAAVAVVPPVAALALTHLAIVRARALAGTAISDDKNRPEDIIAEPIEGDDALASPASAQLTVVPEPQPEPADADDDAPVDERDALRQRVRQLHAQGWSNYAIADEIKRSEATVRRWLAASVA</sequence>
<evidence type="ECO:0000313" key="5">
    <source>
        <dbReference type="Proteomes" id="UP001275440"/>
    </source>
</evidence>
<keyword evidence="2" id="KW-0812">Transmembrane</keyword>
<evidence type="ECO:0000313" key="4">
    <source>
        <dbReference type="EMBL" id="MDV2477239.1"/>
    </source>
</evidence>
<proteinExistence type="predicted"/>
<feature type="transmembrane region" description="Helical" evidence="2">
    <location>
        <begin position="138"/>
        <end position="162"/>
    </location>
</feature>
<dbReference type="SUPFAM" id="SSF46689">
    <property type="entry name" value="Homeodomain-like"/>
    <property type="match status" value="1"/>
</dbReference>
<feature type="transmembrane region" description="Helical" evidence="2">
    <location>
        <begin position="112"/>
        <end position="132"/>
    </location>
</feature>
<feature type="region of interest" description="Disordered" evidence="1">
    <location>
        <begin position="204"/>
        <end position="224"/>
    </location>
</feature>
<feature type="transmembrane region" description="Helical" evidence="2">
    <location>
        <begin position="50"/>
        <end position="67"/>
    </location>
</feature>
<keyword evidence="5" id="KW-1185">Reference proteome</keyword>
<dbReference type="Pfam" id="PF10935">
    <property type="entry name" value="DUF2637"/>
    <property type="match status" value="1"/>
</dbReference>